<evidence type="ECO:0000313" key="3">
    <source>
        <dbReference type="EMBL" id="KAE9536206.1"/>
    </source>
</evidence>
<accession>A0A6G0TPH2</accession>
<dbReference type="AlphaFoldDB" id="A0A6G0TPH2"/>
<feature type="region of interest" description="Disordered" evidence="1">
    <location>
        <begin position="1"/>
        <end position="20"/>
    </location>
</feature>
<dbReference type="Pfam" id="PF07530">
    <property type="entry name" value="PRE_C2HC"/>
    <property type="match status" value="1"/>
</dbReference>
<name>A0A6G0TPH2_APHGL</name>
<comment type="caution">
    <text evidence="3">The sequence shown here is derived from an EMBL/GenBank/DDBJ whole genome shotgun (WGS) entry which is preliminary data.</text>
</comment>
<sequence>METVETQSLNNDNKTSKPPPIFIQEQINYNNFCQKINELTDTSGFDCKSSTKGLKLQTYSPDSYRSVIKYLKNNNVSFHSYQSKEEKPYRVVIRNMHHSTDTSFIKQELLNKGFVTRNIMPVTHKSTNTPLPIFFVDIEPSPTNSEIFKLTSLCYTKIKVEIPHPKKVIPQCHRCQTYGHTRGYCNHSPRCVRCGEHHESTTCTKDRSSPAKCALCGGNHPANFRGCQSHLDLKKRLLPNPSKNFSNKSSQPRQPPGVTVYLLISYPNVLRVCKDFLLWSSVIKSSFGSPYKIASSVSVECDFKELKTQILRLDDDGKSSSNESKMSTNSLDEI</sequence>
<feature type="region of interest" description="Disordered" evidence="1">
    <location>
        <begin position="315"/>
        <end position="334"/>
    </location>
</feature>
<keyword evidence="4" id="KW-1185">Reference proteome</keyword>
<reference evidence="3 4" key="1">
    <citation type="submission" date="2019-08" db="EMBL/GenBank/DDBJ databases">
        <title>The genome of the soybean aphid Biotype 1, its phylome, world population structure and adaptation to the North American continent.</title>
        <authorList>
            <person name="Giordano R."/>
            <person name="Donthu R.K."/>
            <person name="Hernandez A.G."/>
            <person name="Wright C.L."/>
            <person name="Zimin A.V."/>
        </authorList>
    </citation>
    <scope>NUCLEOTIDE SEQUENCE [LARGE SCALE GENOMIC DNA]</scope>
    <source>
        <tissue evidence="3">Whole aphids</tissue>
    </source>
</reference>
<gene>
    <name evidence="3" type="ORF">AGLY_007429</name>
</gene>
<proteinExistence type="predicted"/>
<evidence type="ECO:0000313" key="4">
    <source>
        <dbReference type="Proteomes" id="UP000475862"/>
    </source>
</evidence>
<dbReference type="PANTHER" id="PTHR33273:SF2">
    <property type="entry name" value="ENDONUCLEASE_EXONUCLEASE_PHOSPHATASE DOMAIN-CONTAINING PROTEIN"/>
    <property type="match status" value="1"/>
</dbReference>
<dbReference type="Proteomes" id="UP000475862">
    <property type="component" value="Unassembled WGS sequence"/>
</dbReference>
<evidence type="ECO:0000259" key="2">
    <source>
        <dbReference type="SMART" id="SM00596"/>
    </source>
</evidence>
<dbReference type="EMBL" id="VYZN01000024">
    <property type="protein sequence ID" value="KAE9536206.1"/>
    <property type="molecule type" value="Genomic_DNA"/>
</dbReference>
<dbReference type="InterPro" id="IPR006579">
    <property type="entry name" value="Pre_C2HC_dom"/>
</dbReference>
<evidence type="ECO:0000256" key="1">
    <source>
        <dbReference type="SAM" id="MobiDB-lite"/>
    </source>
</evidence>
<dbReference type="OrthoDB" id="6593055at2759"/>
<organism evidence="3 4">
    <name type="scientific">Aphis glycines</name>
    <name type="common">Soybean aphid</name>
    <dbReference type="NCBI Taxonomy" id="307491"/>
    <lineage>
        <taxon>Eukaryota</taxon>
        <taxon>Metazoa</taxon>
        <taxon>Ecdysozoa</taxon>
        <taxon>Arthropoda</taxon>
        <taxon>Hexapoda</taxon>
        <taxon>Insecta</taxon>
        <taxon>Pterygota</taxon>
        <taxon>Neoptera</taxon>
        <taxon>Paraneoptera</taxon>
        <taxon>Hemiptera</taxon>
        <taxon>Sternorrhyncha</taxon>
        <taxon>Aphidomorpha</taxon>
        <taxon>Aphidoidea</taxon>
        <taxon>Aphididae</taxon>
        <taxon>Aphidini</taxon>
        <taxon>Aphis</taxon>
        <taxon>Aphis</taxon>
    </lineage>
</organism>
<feature type="compositionally biased region" description="Low complexity" evidence="1">
    <location>
        <begin position="319"/>
        <end position="334"/>
    </location>
</feature>
<feature type="compositionally biased region" description="Polar residues" evidence="1">
    <location>
        <begin position="1"/>
        <end position="13"/>
    </location>
</feature>
<feature type="domain" description="Pre-C2HC" evidence="2">
    <location>
        <begin position="102"/>
        <end position="170"/>
    </location>
</feature>
<protein>
    <recommendedName>
        <fullName evidence="2">Pre-C2HC domain-containing protein</fullName>
    </recommendedName>
</protein>
<dbReference type="PANTHER" id="PTHR33273">
    <property type="entry name" value="DOMAIN-CONTAINING PROTEIN, PUTATIVE-RELATED"/>
    <property type="match status" value="1"/>
</dbReference>
<dbReference type="SMART" id="SM00596">
    <property type="entry name" value="PRE_C2HC"/>
    <property type="match status" value="1"/>
</dbReference>